<evidence type="ECO:0000313" key="1">
    <source>
        <dbReference type="EMBL" id="PNX57303.1"/>
    </source>
</evidence>
<dbReference type="Proteomes" id="UP000236291">
    <property type="component" value="Unassembled WGS sequence"/>
</dbReference>
<feature type="non-terminal residue" evidence="1">
    <location>
        <position position="65"/>
    </location>
</feature>
<protein>
    <submittedName>
        <fullName evidence="1">Serine hydroxymethyltransferase mitochondrial-like</fullName>
    </submittedName>
</protein>
<sequence length="65" mass="7249">MAQATISKGFKLLLHMFSYQSSQSNPRAGTPALTSRGFIHCNFKKVAEYFDVAVKIALQIKENSK</sequence>
<keyword evidence="1" id="KW-0808">Transferase</keyword>
<organism evidence="1 2">
    <name type="scientific">Trifolium pratense</name>
    <name type="common">Red clover</name>
    <dbReference type="NCBI Taxonomy" id="57577"/>
    <lineage>
        <taxon>Eukaryota</taxon>
        <taxon>Viridiplantae</taxon>
        <taxon>Streptophyta</taxon>
        <taxon>Embryophyta</taxon>
        <taxon>Tracheophyta</taxon>
        <taxon>Spermatophyta</taxon>
        <taxon>Magnoliopsida</taxon>
        <taxon>eudicotyledons</taxon>
        <taxon>Gunneridae</taxon>
        <taxon>Pentapetalae</taxon>
        <taxon>rosids</taxon>
        <taxon>fabids</taxon>
        <taxon>Fabales</taxon>
        <taxon>Fabaceae</taxon>
        <taxon>Papilionoideae</taxon>
        <taxon>50 kb inversion clade</taxon>
        <taxon>NPAAA clade</taxon>
        <taxon>Hologalegina</taxon>
        <taxon>IRL clade</taxon>
        <taxon>Trifolieae</taxon>
        <taxon>Trifolium</taxon>
    </lineage>
</organism>
<gene>
    <name evidence="1" type="ORF">L195_g050331</name>
</gene>
<keyword evidence="1" id="KW-0489">Methyltransferase</keyword>
<dbReference type="InterPro" id="IPR015422">
    <property type="entry name" value="PyrdxlP-dep_Trfase_small"/>
</dbReference>
<dbReference type="AlphaFoldDB" id="A0A2K3JTD8"/>
<dbReference type="EMBL" id="ASHM01076313">
    <property type="protein sequence ID" value="PNX57303.1"/>
    <property type="molecule type" value="Genomic_DNA"/>
</dbReference>
<accession>A0A2K3JTD8</accession>
<name>A0A2K3JTD8_TRIPR</name>
<dbReference type="GO" id="GO:0032259">
    <property type="term" value="P:methylation"/>
    <property type="evidence" value="ECO:0007669"/>
    <property type="project" value="UniProtKB-KW"/>
</dbReference>
<comment type="caution">
    <text evidence="1">The sequence shown here is derived from an EMBL/GenBank/DDBJ whole genome shotgun (WGS) entry which is preliminary data.</text>
</comment>
<dbReference type="STRING" id="57577.A0A2K3JTD8"/>
<dbReference type="GO" id="GO:0008168">
    <property type="term" value="F:methyltransferase activity"/>
    <property type="evidence" value="ECO:0007669"/>
    <property type="project" value="UniProtKB-KW"/>
</dbReference>
<reference evidence="1 2" key="1">
    <citation type="journal article" date="2014" name="Am. J. Bot.">
        <title>Genome assembly and annotation for red clover (Trifolium pratense; Fabaceae).</title>
        <authorList>
            <person name="Istvanek J."/>
            <person name="Jaros M."/>
            <person name="Krenek A."/>
            <person name="Repkova J."/>
        </authorList>
    </citation>
    <scope>NUCLEOTIDE SEQUENCE [LARGE SCALE GENOMIC DNA]</scope>
    <source>
        <strain evidence="2">cv. Tatra</strain>
        <tissue evidence="1">Young leaves</tissue>
    </source>
</reference>
<dbReference type="Gene3D" id="3.90.1150.10">
    <property type="entry name" value="Aspartate Aminotransferase, domain 1"/>
    <property type="match status" value="1"/>
</dbReference>
<evidence type="ECO:0000313" key="2">
    <source>
        <dbReference type="Proteomes" id="UP000236291"/>
    </source>
</evidence>
<proteinExistence type="predicted"/>
<reference evidence="1 2" key="2">
    <citation type="journal article" date="2017" name="Front. Plant Sci.">
        <title>Gene Classification and Mining of Molecular Markers Useful in Red Clover (Trifolium pratense) Breeding.</title>
        <authorList>
            <person name="Istvanek J."/>
            <person name="Dluhosova J."/>
            <person name="Dluhos P."/>
            <person name="Patkova L."/>
            <person name="Nedelnik J."/>
            <person name="Repkova J."/>
        </authorList>
    </citation>
    <scope>NUCLEOTIDE SEQUENCE [LARGE SCALE GENOMIC DNA]</scope>
    <source>
        <strain evidence="2">cv. Tatra</strain>
        <tissue evidence="1">Young leaves</tissue>
    </source>
</reference>